<evidence type="ECO:0000313" key="2">
    <source>
        <dbReference type="EMBL" id="KAE9962221.1"/>
    </source>
</evidence>
<dbReference type="Gene3D" id="2.60.120.10">
    <property type="entry name" value="Jelly Rolls"/>
    <property type="match status" value="1"/>
</dbReference>
<comment type="caution">
    <text evidence="2">The sequence shown here is derived from an EMBL/GenBank/DDBJ whole genome shotgun (WGS) entry which is preliminary data.</text>
</comment>
<dbReference type="AlphaFoldDB" id="A0A8H3U1K6"/>
<protein>
    <recommendedName>
        <fullName evidence="1">JmjC domain-containing protein</fullName>
    </recommendedName>
</protein>
<dbReference type="InterPro" id="IPR003347">
    <property type="entry name" value="JmjC_dom"/>
</dbReference>
<name>A0A8H3U1K6_VENIN</name>
<proteinExistence type="predicted"/>
<dbReference type="PANTHER" id="PTHR12461">
    <property type="entry name" value="HYPOXIA-INDUCIBLE FACTOR 1 ALPHA INHIBITOR-RELATED"/>
    <property type="match status" value="1"/>
</dbReference>
<dbReference type="SMART" id="SM00558">
    <property type="entry name" value="JmjC"/>
    <property type="match status" value="1"/>
</dbReference>
<sequence>MIMISIRNSIEELITTYQEVNCPQIDELDEEPSPLEFMRYVAKNRPFVVRKGASDCPPIIYGLLFFAIFDQKYDEAEQNQLKIFNVASNADSIITTDNGPLFVKPYETEAPFSTVLEKIQTQEVNPSTYKGHTHYLQTQNDNLRNEYSTLFTNSKIPDSIPFARIALQKPPEAINFWLGNSKSVTALHKDPYENIYVQVLGKKHFVLLPPIEAPVVGEKWVRSGTYVPTSSSSLSSQFAPLDLNSEFNLIPIPDVPSHTLPFATYDPDSPLDTATPFSLLSKPLRVTLDPGDMLYLPALWYHKVSQSCDEEKICCAINYWYDMEFSGSFWSMAGFVRGVGMGVCGEAKGVEEGEMEGKEER</sequence>
<dbReference type="InterPro" id="IPR041667">
    <property type="entry name" value="Cupin_8"/>
</dbReference>
<reference evidence="2 3" key="1">
    <citation type="submission" date="2019-11" db="EMBL/GenBank/DDBJ databases">
        <title>Venturia inaequalis Genome Resource.</title>
        <authorList>
            <person name="Lichtner F.J."/>
        </authorList>
    </citation>
    <scope>NUCLEOTIDE SEQUENCE [LARGE SCALE GENOMIC DNA]</scope>
    <source>
        <strain evidence="2">Bline_iso_100314</strain>
    </source>
</reference>
<dbReference type="SUPFAM" id="SSF51197">
    <property type="entry name" value="Clavaminate synthase-like"/>
    <property type="match status" value="1"/>
</dbReference>
<evidence type="ECO:0000313" key="3">
    <source>
        <dbReference type="Proteomes" id="UP000433883"/>
    </source>
</evidence>
<dbReference type="InterPro" id="IPR014710">
    <property type="entry name" value="RmlC-like_jellyroll"/>
</dbReference>
<organism evidence="2 3">
    <name type="scientific">Venturia inaequalis</name>
    <name type="common">Apple scab fungus</name>
    <dbReference type="NCBI Taxonomy" id="5025"/>
    <lineage>
        <taxon>Eukaryota</taxon>
        <taxon>Fungi</taxon>
        <taxon>Dikarya</taxon>
        <taxon>Ascomycota</taxon>
        <taxon>Pezizomycotina</taxon>
        <taxon>Dothideomycetes</taxon>
        <taxon>Pleosporomycetidae</taxon>
        <taxon>Venturiales</taxon>
        <taxon>Venturiaceae</taxon>
        <taxon>Venturia</taxon>
    </lineage>
</organism>
<dbReference type="EMBL" id="WNWQ01001120">
    <property type="protein sequence ID" value="KAE9962221.1"/>
    <property type="molecule type" value="Genomic_DNA"/>
</dbReference>
<dbReference type="Pfam" id="PF13621">
    <property type="entry name" value="Cupin_8"/>
    <property type="match status" value="1"/>
</dbReference>
<dbReference type="PANTHER" id="PTHR12461:SF99">
    <property type="entry name" value="BIFUNCTIONAL PEPTIDASE AND (3S)-LYSYL HYDROXYLASE JMJD7"/>
    <property type="match status" value="1"/>
</dbReference>
<feature type="domain" description="JmjC" evidence="1">
    <location>
        <begin position="146"/>
        <end position="336"/>
    </location>
</feature>
<gene>
    <name evidence="2" type="ORF">BLS_000658</name>
</gene>
<evidence type="ECO:0000259" key="1">
    <source>
        <dbReference type="PROSITE" id="PS51184"/>
    </source>
</evidence>
<accession>A0A8H3U1K6</accession>
<dbReference type="PROSITE" id="PS51184">
    <property type="entry name" value="JMJC"/>
    <property type="match status" value="1"/>
</dbReference>
<dbReference type="Proteomes" id="UP000433883">
    <property type="component" value="Unassembled WGS sequence"/>
</dbReference>